<feature type="domain" description="STAS" evidence="1">
    <location>
        <begin position="9"/>
        <end position="106"/>
    </location>
</feature>
<dbReference type="RefSeq" id="WP_046672339.1">
    <property type="nucleotide sequence ID" value="NZ_CP068086.1"/>
</dbReference>
<dbReference type="Proteomes" id="UP000251241">
    <property type="component" value="Unassembled WGS sequence"/>
</dbReference>
<protein>
    <submittedName>
        <fullName evidence="2">Anti-anti-sigma factor</fullName>
    </submittedName>
</protein>
<dbReference type="AlphaFoldDB" id="A0A2X2IYA4"/>
<dbReference type="GeneID" id="97178772"/>
<dbReference type="EMBL" id="CABWMV010000024">
    <property type="protein sequence ID" value="VXC84851.1"/>
    <property type="molecule type" value="Genomic_DNA"/>
</dbReference>
<evidence type="ECO:0000259" key="1">
    <source>
        <dbReference type="Pfam" id="PF01740"/>
    </source>
</evidence>
<reference evidence="2 4" key="1">
    <citation type="submission" date="2018-06" db="EMBL/GenBank/DDBJ databases">
        <authorList>
            <consortium name="Pathogen Informatics"/>
            <person name="Doyle S."/>
        </authorList>
    </citation>
    <scope>NUCLEOTIDE SEQUENCE [LARGE SCALE GENOMIC DNA]</scope>
    <source>
        <strain evidence="2 4">NCTC11343</strain>
    </source>
</reference>
<dbReference type="EMBL" id="UAUU01000002">
    <property type="protein sequence ID" value="SPZ84273.1"/>
    <property type="molecule type" value="Genomic_DNA"/>
</dbReference>
<evidence type="ECO:0000313" key="4">
    <source>
        <dbReference type="Proteomes" id="UP000251241"/>
    </source>
</evidence>
<dbReference type="Proteomes" id="UP000432350">
    <property type="component" value="Unassembled WGS sequence"/>
</dbReference>
<reference evidence="3 5" key="2">
    <citation type="submission" date="2019-10" db="EMBL/GenBank/DDBJ databases">
        <authorList>
            <person name="Karimi E."/>
        </authorList>
    </citation>
    <scope>NUCLEOTIDE SEQUENCE [LARGE SCALE GENOMIC DNA]</scope>
    <source>
        <strain evidence="3">Sphingobacterium sp. 8BC</strain>
    </source>
</reference>
<accession>A0A654BVS7</accession>
<sequence length="126" mass="14219">MKYTIDKHDRYIVIEPHVDVIDADNAAKLKGEFLLRNTIGQRNIVLDMIHVKQTDEVGIRLGVLAHRLCQSVGGIFILVNLCPTLMDMVRVSHLDKSLKIAPSLKVAEDLIFAHELESEYRGAIED</sequence>
<name>A0A2X2IYA4_SPHMU</name>
<gene>
    <name evidence="2" type="ORF">NCTC11343_00804</name>
    <name evidence="3" type="ORF">SPHINGO8BC_50424</name>
</gene>
<dbReference type="InterPro" id="IPR002645">
    <property type="entry name" value="STAS_dom"/>
</dbReference>
<dbReference type="Gene3D" id="3.30.750.24">
    <property type="entry name" value="STAS domain"/>
    <property type="match status" value="1"/>
</dbReference>
<evidence type="ECO:0000313" key="2">
    <source>
        <dbReference type="EMBL" id="SPZ84273.1"/>
    </source>
</evidence>
<proteinExistence type="predicted"/>
<dbReference type="SUPFAM" id="SSF52091">
    <property type="entry name" value="SpoIIaa-like"/>
    <property type="match status" value="1"/>
</dbReference>
<dbReference type="Pfam" id="PF01740">
    <property type="entry name" value="STAS"/>
    <property type="match status" value="1"/>
</dbReference>
<accession>A0A2X2IYA4</accession>
<evidence type="ECO:0000313" key="5">
    <source>
        <dbReference type="Proteomes" id="UP000432350"/>
    </source>
</evidence>
<dbReference type="InterPro" id="IPR036513">
    <property type="entry name" value="STAS_dom_sf"/>
</dbReference>
<evidence type="ECO:0000313" key="3">
    <source>
        <dbReference type="EMBL" id="VXC84851.1"/>
    </source>
</evidence>
<organism evidence="2 4">
    <name type="scientific">Sphingobacterium multivorum</name>
    <dbReference type="NCBI Taxonomy" id="28454"/>
    <lineage>
        <taxon>Bacteria</taxon>
        <taxon>Pseudomonadati</taxon>
        <taxon>Bacteroidota</taxon>
        <taxon>Sphingobacteriia</taxon>
        <taxon>Sphingobacteriales</taxon>
        <taxon>Sphingobacteriaceae</taxon>
        <taxon>Sphingobacterium</taxon>
    </lineage>
</organism>
<dbReference type="CDD" id="cd07043">
    <property type="entry name" value="STAS_anti-anti-sigma_factors"/>
    <property type="match status" value="1"/>
</dbReference>